<dbReference type="PANTHER" id="PTHR39639">
    <property type="entry name" value="CHROMOSOME 16, WHOLE GENOME SHOTGUN SEQUENCE"/>
    <property type="match status" value="1"/>
</dbReference>
<evidence type="ECO:0000313" key="2">
    <source>
        <dbReference type="EMBL" id="ORO78294.1"/>
    </source>
</evidence>
<feature type="domain" description="GmrSD restriction endonucleases N-terminal" evidence="1">
    <location>
        <begin position="81"/>
        <end position="235"/>
    </location>
</feature>
<dbReference type="EMBL" id="NCUY01000031">
    <property type="protein sequence ID" value="ORO78294.1"/>
    <property type="molecule type" value="Genomic_DNA"/>
</dbReference>
<dbReference type="RefSeq" id="WP_084945825.1">
    <property type="nucleotide sequence ID" value="NZ_NCUY01000031.1"/>
</dbReference>
<reference evidence="2 3" key="1">
    <citation type="journal article" date="2016" name="Eur. J. Clin. Microbiol. Infect. Dis.">
        <title>Whole genome sequencing as a tool for phylogenetic analysis of clinical strains of Mitis group streptococci.</title>
        <authorList>
            <person name="Rasmussen L.H."/>
            <person name="Dargis R."/>
            <person name="Hojholt K."/>
            <person name="Christensen J.J."/>
            <person name="Skovgaard O."/>
            <person name="Justesen U.S."/>
            <person name="Rosenvinge F.S."/>
            <person name="Moser C."/>
            <person name="Lukjancenko O."/>
            <person name="Rasmussen S."/>
            <person name="Nielsen X.C."/>
        </authorList>
    </citation>
    <scope>NUCLEOTIDE SEQUENCE [LARGE SCALE GENOMIC DNA]</scope>
    <source>
        <strain evidence="2 3">RH_70047_11</strain>
    </source>
</reference>
<comment type="caution">
    <text evidence="2">The sequence shown here is derived from an EMBL/GenBank/DDBJ whole genome shotgun (WGS) entry which is preliminary data.</text>
</comment>
<organism evidence="2 3">
    <name type="scientific">Streptococcus oralis subsp. dentisani</name>
    <dbReference type="NCBI Taxonomy" id="1458253"/>
    <lineage>
        <taxon>Bacteria</taxon>
        <taxon>Bacillati</taxon>
        <taxon>Bacillota</taxon>
        <taxon>Bacilli</taxon>
        <taxon>Lactobacillales</taxon>
        <taxon>Streptococcaceae</taxon>
        <taxon>Streptococcus</taxon>
    </lineage>
</organism>
<dbReference type="PANTHER" id="PTHR39639:SF1">
    <property type="entry name" value="DUF262 DOMAIN-CONTAINING PROTEIN"/>
    <property type="match status" value="1"/>
</dbReference>
<evidence type="ECO:0000259" key="1">
    <source>
        <dbReference type="Pfam" id="PF03235"/>
    </source>
</evidence>
<dbReference type="OrthoDB" id="9770340at2"/>
<protein>
    <recommendedName>
        <fullName evidence="1">GmrSD restriction endonucleases N-terminal domain-containing protein</fullName>
    </recommendedName>
</protein>
<gene>
    <name evidence="2" type="ORF">B7707_04445</name>
</gene>
<dbReference type="Pfam" id="PF03235">
    <property type="entry name" value="GmrSD_N"/>
    <property type="match status" value="1"/>
</dbReference>
<dbReference type="Proteomes" id="UP000193326">
    <property type="component" value="Unassembled WGS sequence"/>
</dbReference>
<evidence type="ECO:0000313" key="3">
    <source>
        <dbReference type="Proteomes" id="UP000193326"/>
    </source>
</evidence>
<proteinExistence type="predicted"/>
<dbReference type="InterPro" id="IPR004919">
    <property type="entry name" value="GmrSD_N"/>
</dbReference>
<accession>A0A1X1IYV3</accession>
<sequence length="408" mass="47165">MLYIKKIKNQIVEITDQVIEEFEMVDVTNLDEAFDKLNELKLSYSEDIESKLEEIFADREDVLDGFDIKVSTENRSFNELADMFQEKDIDIPDVQRKFVWDTHKCSKLIESILMGLPIPPLFFMDKGKNKYEVIDGLQRLTAISNFILGNNWGSITNNVQRNRPAKLSSNVDSSIANKKFEDLTPEQQKKIKRATVTVIDFRQIVPDNDRAKYLIFERINTGSELLNAMQIRKALAYGRLISSLYDEANKSDVLKQLFSRQHINKDRHVEFLLGAFVTYQILKKQFSSDSQYQKYILNDFCEINKDSDIDHSFVEKFNEKLAILLKLFGPHDIFKKVDSSGNYHGNRNNNIAEVLLATAILENSPIDDGVLGRYETLISQNIEKFSVNKITEELIEERYGVCKLILES</sequence>
<dbReference type="AlphaFoldDB" id="A0A1X1IYV3"/>
<name>A0A1X1IYV3_STROR</name>